<name>A0AAN6PEC4_9PEZI</name>
<evidence type="ECO:0000313" key="2">
    <source>
        <dbReference type="Proteomes" id="UP001303115"/>
    </source>
</evidence>
<evidence type="ECO:0000313" key="1">
    <source>
        <dbReference type="EMBL" id="KAK4039392.1"/>
    </source>
</evidence>
<sequence>SYQHTILATTAEEPDQERPVRVTLYHWCPPTVPAIATVVVSTGALSAIKGFTTLGSVFLPDDLPAAAAPLDQARDPGPGHQLLADLVTHLAFLPGRGGTCRQFFFSFPVLSNTPDLAFSDSNLRPAWKWVKPDSNYRKKGFWEAELRDALEKGERMSGKDLVILVGGVSEETLRTIASSELGWQFSGLEQAELISRRGGYV</sequence>
<protein>
    <submittedName>
        <fullName evidence="1">Uncharacterized protein</fullName>
    </submittedName>
</protein>
<dbReference type="AlphaFoldDB" id="A0AAN6PEC4"/>
<comment type="caution">
    <text evidence="1">The sequence shown here is derived from an EMBL/GenBank/DDBJ whole genome shotgun (WGS) entry which is preliminary data.</text>
</comment>
<feature type="non-terminal residue" evidence="1">
    <location>
        <position position="1"/>
    </location>
</feature>
<dbReference type="EMBL" id="MU854401">
    <property type="protein sequence ID" value="KAK4039392.1"/>
    <property type="molecule type" value="Genomic_DNA"/>
</dbReference>
<organism evidence="1 2">
    <name type="scientific">Parachaetomium inaequale</name>
    <dbReference type="NCBI Taxonomy" id="2588326"/>
    <lineage>
        <taxon>Eukaryota</taxon>
        <taxon>Fungi</taxon>
        <taxon>Dikarya</taxon>
        <taxon>Ascomycota</taxon>
        <taxon>Pezizomycotina</taxon>
        <taxon>Sordariomycetes</taxon>
        <taxon>Sordariomycetidae</taxon>
        <taxon>Sordariales</taxon>
        <taxon>Chaetomiaceae</taxon>
        <taxon>Parachaetomium</taxon>
    </lineage>
</organism>
<keyword evidence="2" id="KW-1185">Reference proteome</keyword>
<gene>
    <name evidence="1" type="ORF">C8A01DRAFT_16594</name>
</gene>
<dbReference type="Proteomes" id="UP001303115">
    <property type="component" value="Unassembled WGS sequence"/>
</dbReference>
<reference evidence="2" key="1">
    <citation type="journal article" date="2023" name="Mol. Phylogenet. Evol.">
        <title>Genome-scale phylogeny and comparative genomics of the fungal order Sordariales.</title>
        <authorList>
            <person name="Hensen N."/>
            <person name="Bonometti L."/>
            <person name="Westerberg I."/>
            <person name="Brannstrom I.O."/>
            <person name="Guillou S."/>
            <person name="Cros-Aarteil S."/>
            <person name="Calhoun S."/>
            <person name="Haridas S."/>
            <person name="Kuo A."/>
            <person name="Mondo S."/>
            <person name="Pangilinan J."/>
            <person name="Riley R."/>
            <person name="LaButti K."/>
            <person name="Andreopoulos B."/>
            <person name="Lipzen A."/>
            <person name="Chen C."/>
            <person name="Yan M."/>
            <person name="Daum C."/>
            <person name="Ng V."/>
            <person name="Clum A."/>
            <person name="Steindorff A."/>
            <person name="Ohm R.A."/>
            <person name="Martin F."/>
            <person name="Silar P."/>
            <person name="Natvig D.O."/>
            <person name="Lalanne C."/>
            <person name="Gautier V."/>
            <person name="Ament-Velasquez S.L."/>
            <person name="Kruys A."/>
            <person name="Hutchinson M.I."/>
            <person name="Powell A.J."/>
            <person name="Barry K."/>
            <person name="Miller A.N."/>
            <person name="Grigoriev I.V."/>
            <person name="Debuchy R."/>
            <person name="Gladieux P."/>
            <person name="Hiltunen Thoren M."/>
            <person name="Johannesson H."/>
        </authorList>
    </citation>
    <scope>NUCLEOTIDE SEQUENCE [LARGE SCALE GENOMIC DNA]</scope>
    <source>
        <strain evidence="2">CBS 284.82</strain>
    </source>
</reference>
<accession>A0AAN6PEC4</accession>
<proteinExistence type="predicted"/>